<reference evidence="2 3" key="1">
    <citation type="submission" date="2015-12" db="EMBL/GenBank/DDBJ databases">
        <title>Draft Genome Sequence of Olsenella scatoligenes SK9K4T; a Producer of 3-Methylindole- (skatole) and 4-Methylphenol- (p-cresol) Isolated from Pig Feces.</title>
        <authorList>
            <person name="Li X."/>
            <person name="Borg B."/>
            <person name="Canibe N."/>
        </authorList>
    </citation>
    <scope>NUCLEOTIDE SEQUENCE [LARGE SCALE GENOMIC DNA]</scope>
    <source>
        <strain evidence="2 3">SK9K4</strain>
    </source>
</reference>
<comment type="caution">
    <text evidence="2">The sequence shown here is derived from an EMBL/GenBank/DDBJ whole genome shotgun (WGS) entry which is preliminary data.</text>
</comment>
<feature type="transmembrane region" description="Helical" evidence="1">
    <location>
        <begin position="51"/>
        <end position="76"/>
    </location>
</feature>
<evidence type="ECO:0000256" key="1">
    <source>
        <dbReference type="SAM" id="Phobius"/>
    </source>
</evidence>
<dbReference type="Proteomes" id="UP000054078">
    <property type="component" value="Unassembled WGS sequence"/>
</dbReference>
<proteinExistence type="predicted"/>
<name>A0A100YUF2_TRASO</name>
<evidence type="ECO:0008006" key="4">
    <source>
        <dbReference type="Google" id="ProtNLM"/>
    </source>
</evidence>
<evidence type="ECO:0000313" key="2">
    <source>
        <dbReference type="EMBL" id="KUH57895.1"/>
    </source>
</evidence>
<keyword evidence="1" id="KW-0472">Membrane</keyword>
<sequence length="183" mass="18873">MRSVAHLDILGDTPLTRHVVALSAVLLGVGLVGQIFLVVMRGWGMGVGAWLAFYVVATVVALPIHELVHAAAFLLLGRGKVRIRFGYETGMLYTRAEGEPLARGLFVAVLLAPSVLVTAALAVLGNAVAGPALGWALAWTHLSGCAGDLAMVAGIARTPGCTHVRDTDTGVELLANDGEGDGA</sequence>
<feature type="transmembrane region" description="Helical" evidence="1">
    <location>
        <begin position="136"/>
        <end position="156"/>
    </location>
</feature>
<evidence type="ECO:0000313" key="3">
    <source>
        <dbReference type="Proteomes" id="UP000054078"/>
    </source>
</evidence>
<dbReference type="EMBL" id="LOJF01000011">
    <property type="protein sequence ID" value="KUH57895.1"/>
    <property type="molecule type" value="Genomic_DNA"/>
</dbReference>
<organism evidence="2 3">
    <name type="scientific">Tractidigestivibacter scatoligenes</name>
    <name type="common">Olsenella scatoligenes</name>
    <dbReference type="NCBI Taxonomy" id="1299998"/>
    <lineage>
        <taxon>Bacteria</taxon>
        <taxon>Bacillati</taxon>
        <taxon>Actinomycetota</taxon>
        <taxon>Coriobacteriia</taxon>
        <taxon>Coriobacteriales</taxon>
        <taxon>Atopobiaceae</taxon>
        <taxon>Tractidigestivibacter</taxon>
    </lineage>
</organism>
<keyword evidence="1" id="KW-0812">Transmembrane</keyword>
<dbReference type="AlphaFoldDB" id="A0A100YUF2"/>
<dbReference type="STRING" id="1299998.AUL39_09415"/>
<feature type="transmembrane region" description="Helical" evidence="1">
    <location>
        <begin position="20"/>
        <end position="39"/>
    </location>
</feature>
<keyword evidence="3" id="KW-1185">Reference proteome</keyword>
<protein>
    <recommendedName>
        <fullName evidence="4">DUF3267 domain-containing protein</fullName>
    </recommendedName>
</protein>
<gene>
    <name evidence="2" type="ORF">AUL39_09415</name>
</gene>
<dbReference type="InterPro" id="IPR021683">
    <property type="entry name" value="DUF3267"/>
</dbReference>
<feature type="transmembrane region" description="Helical" evidence="1">
    <location>
        <begin position="101"/>
        <end position="124"/>
    </location>
</feature>
<dbReference type="Pfam" id="PF11667">
    <property type="entry name" value="DUF3267"/>
    <property type="match status" value="1"/>
</dbReference>
<keyword evidence="1" id="KW-1133">Transmembrane helix</keyword>
<dbReference type="OrthoDB" id="3192213at2"/>
<dbReference type="RefSeq" id="WP_059055643.1">
    <property type="nucleotide sequence ID" value="NZ_LOJF01000011.1"/>
</dbReference>
<accession>A0A100YUF2</accession>